<dbReference type="Pfam" id="PF00724">
    <property type="entry name" value="Oxidored_FMN"/>
    <property type="match status" value="1"/>
</dbReference>
<organism evidence="2 3">
    <name type="scientific">Halodurantibacterium flavum</name>
    <dbReference type="NCBI Taxonomy" id="1382802"/>
    <lineage>
        <taxon>Bacteria</taxon>
        <taxon>Pseudomonadati</taxon>
        <taxon>Pseudomonadota</taxon>
        <taxon>Alphaproteobacteria</taxon>
        <taxon>Rhodobacterales</taxon>
        <taxon>Paracoccaceae</taxon>
        <taxon>Halodurantibacterium</taxon>
    </lineage>
</organism>
<dbReference type="PANTHER" id="PTHR22893:SF91">
    <property type="entry name" value="NADPH DEHYDROGENASE 2-RELATED"/>
    <property type="match status" value="1"/>
</dbReference>
<dbReference type="InterPro" id="IPR013785">
    <property type="entry name" value="Aldolase_TIM"/>
</dbReference>
<evidence type="ECO:0000313" key="3">
    <source>
        <dbReference type="Proteomes" id="UP001597353"/>
    </source>
</evidence>
<evidence type="ECO:0000259" key="1">
    <source>
        <dbReference type="Pfam" id="PF00724"/>
    </source>
</evidence>
<dbReference type="Proteomes" id="UP001597353">
    <property type="component" value="Unassembled WGS sequence"/>
</dbReference>
<dbReference type="RefSeq" id="WP_390259076.1">
    <property type="nucleotide sequence ID" value="NZ_JBHUGH010000002.1"/>
</dbReference>
<gene>
    <name evidence="2" type="ORF">ACFSGJ_02080</name>
</gene>
<dbReference type="EMBL" id="JBHUGH010000002">
    <property type="protein sequence ID" value="MFD1911000.1"/>
    <property type="molecule type" value="Genomic_DNA"/>
</dbReference>
<dbReference type="Gene3D" id="3.20.20.70">
    <property type="entry name" value="Aldolase class I"/>
    <property type="match status" value="1"/>
</dbReference>
<sequence>MTNADPYFTPVTLGRHTLRNRVVLPPLTRQRAAQPGDSATSLMAEYYRQRAGAGFIVTEGTQIEPRGQGYSWTPGIYSGAQIDGWRQVTDAVHAEGGVIFAQLWHVGRVSHNALQPNGDAPVAPSAIAPEKVKAFIETAPGEGKLVAPPTPRALSVAEIHELVGMYAQAARNAIAAGFDGVELHSANGYLINQFISEHSNTRTDEYGGSLENRLRFLREIVAAVSEAVGADRLGVRFTPLFESTDQDRIYIGLVESDPHKTYIEAIKVLERAGVAYLSIAEADWDGAPDLPVSFREAVREIYSGRVIYAGKYTVERGARLLESGLADLIGFGRAFIANPDLPERIANGWDLNPLDPATLYGGGEKGFTDYPTYQRATVAAAE</sequence>
<name>A0ABW4S0K2_9RHOB</name>
<reference evidence="3" key="1">
    <citation type="journal article" date="2019" name="Int. J. Syst. Evol. Microbiol.">
        <title>The Global Catalogue of Microorganisms (GCM) 10K type strain sequencing project: providing services to taxonomists for standard genome sequencing and annotation.</title>
        <authorList>
            <consortium name="The Broad Institute Genomics Platform"/>
            <consortium name="The Broad Institute Genome Sequencing Center for Infectious Disease"/>
            <person name="Wu L."/>
            <person name="Ma J."/>
        </authorList>
    </citation>
    <scope>NUCLEOTIDE SEQUENCE [LARGE SCALE GENOMIC DNA]</scope>
    <source>
        <strain evidence="3">CGMCC 4.7242</strain>
    </source>
</reference>
<dbReference type="CDD" id="cd02933">
    <property type="entry name" value="OYE_like_FMN"/>
    <property type="match status" value="1"/>
</dbReference>
<dbReference type="PANTHER" id="PTHR22893">
    <property type="entry name" value="NADH OXIDOREDUCTASE-RELATED"/>
    <property type="match status" value="1"/>
</dbReference>
<proteinExistence type="predicted"/>
<evidence type="ECO:0000313" key="2">
    <source>
        <dbReference type="EMBL" id="MFD1911000.1"/>
    </source>
</evidence>
<feature type="domain" description="NADH:flavin oxidoreductase/NADH oxidase N-terminal" evidence="1">
    <location>
        <begin position="8"/>
        <end position="351"/>
    </location>
</feature>
<dbReference type="InterPro" id="IPR045247">
    <property type="entry name" value="Oye-like"/>
</dbReference>
<dbReference type="SUPFAM" id="SSF51395">
    <property type="entry name" value="FMN-linked oxidoreductases"/>
    <property type="match status" value="1"/>
</dbReference>
<dbReference type="InterPro" id="IPR001155">
    <property type="entry name" value="OxRdtase_FMN_N"/>
</dbReference>
<keyword evidence="3" id="KW-1185">Reference proteome</keyword>
<comment type="caution">
    <text evidence="2">The sequence shown here is derived from an EMBL/GenBank/DDBJ whole genome shotgun (WGS) entry which is preliminary data.</text>
</comment>
<protein>
    <submittedName>
        <fullName evidence="2">Alkene reductase</fullName>
    </submittedName>
</protein>
<accession>A0ABW4S0K2</accession>